<reference evidence="2 3" key="1">
    <citation type="submission" date="2016-11" db="EMBL/GenBank/DDBJ databases">
        <authorList>
            <person name="Jaros S."/>
            <person name="Januszkiewicz K."/>
            <person name="Wedrychowicz H."/>
        </authorList>
    </citation>
    <scope>NUCLEOTIDE SEQUENCE [LARGE SCALE GENOMIC DNA]</scope>
    <source>
        <strain evidence="2 3">DSM 18119</strain>
    </source>
</reference>
<dbReference type="RefSeq" id="WP_072835386.1">
    <property type="nucleotide sequence ID" value="NZ_FQUU01000008.1"/>
</dbReference>
<dbReference type="EMBL" id="FQUU01000008">
    <property type="protein sequence ID" value="SHF27188.1"/>
    <property type="molecule type" value="Genomic_DNA"/>
</dbReference>
<gene>
    <name evidence="2" type="ORF">SAMN02745131_02205</name>
</gene>
<keyword evidence="1" id="KW-0732">Signal</keyword>
<dbReference type="Proteomes" id="UP000184048">
    <property type="component" value="Unassembled WGS sequence"/>
</dbReference>
<organism evidence="2 3">
    <name type="scientific">Flavisolibacter ginsengisoli DSM 18119</name>
    <dbReference type="NCBI Taxonomy" id="1121884"/>
    <lineage>
        <taxon>Bacteria</taxon>
        <taxon>Pseudomonadati</taxon>
        <taxon>Bacteroidota</taxon>
        <taxon>Chitinophagia</taxon>
        <taxon>Chitinophagales</taxon>
        <taxon>Chitinophagaceae</taxon>
        <taxon>Flavisolibacter</taxon>
    </lineage>
</organism>
<name>A0A1M5AA69_9BACT</name>
<keyword evidence="3" id="KW-1185">Reference proteome</keyword>
<dbReference type="AlphaFoldDB" id="A0A1M5AA69"/>
<sequence length="206" mass="23370">MKKRFVTPFVLLIGLIAGAQETKTTMQKAADDICGCLNKVKYDPAKVQEYKDAAMNCFTTGAMEHVVQLAEERGLDVSDQTAMRDLGVEIGKELLKQKCASYLEFAKISANEKKDDQDAVKETITSGKLLKVDKKDFVYLTVKDASNREHNFIWLEYFDGSENYFGDKLNSLIGKEIAISWIEKEVYLPKANNYFKLKEISKIKTK</sequence>
<proteinExistence type="predicted"/>
<protein>
    <submittedName>
        <fullName evidence="2">Uncharacterized protein</fullName>
    </submittedName>
</protein>
<accession>A0A1M5AA69</accession>
<feature type="chain" id="PRO_5012431766" evidence="1">
    <location>
        <begin position="20"/>
        <end position="206"/>
    </location>
</feature>
<evidence type="ECO:0000313" key="3">
    <source>
        <dbReference type="Proteomes" id="UP000184048"/>
    </source>
</evidence>
<feature type="signal peptide" evidence="1">
    <location>
        <begin position="1"/>
        <end position="19"/>
    </location>
</feature>
<evidence type="ECO:0000313" key="2">
    <source>
        <dbReference type="EMBL" id="SHF27188.1"/>
    </source>
</evidence>
<dbReference type="OrthoDB" id="792415at2"/>
<evidence type="ECO:0000256" key="1">
    <source>
        <dbReference type="SAM" id="SignalP"/>
    </source>
</evidence>